<evidence type="ECO:0000256" key="1">
    <source>
        <dbReference type="SAM" id="MobiDB-lite"/>
    </source>
</evidence>
<proteinExistence type="predicted"/>
<dbReference type="Proteomes" id="UP000283383">
    <property type="component" value="Unassembled WGS sequence"/>
</dbReference>
<reference evidence="2 3" key="1">
    <citation type="journal article" date="2018" name="BMC Genomics">
        <title>Comparative genome analyses reveal sequence features reflecting distinct modes of host-adaptation between dicot and monocot powdery mildew.</title>
        <authorList>
            <person name="Wu Y."/>
            <person name="Ma X."/>
            <person name="Pan Z."/>
            <person name="Kale S.D."/>
            <person name="Song Y."/>
            <person name="King H."/>
            <person name="Zhang Q."/>
            <person name="Presley C."/>
            <person name="Deng X."/>
            <person name="Wei C.I."/>
            <person name="Xiao S."/>
        </authorList>
    </citation>
    <scope>NUCLEOTIDE SEQUENCE [LARGE SCALE GENOMIC DNA]</scope>
    <source>
        <strain evidence="2">UMSG3</strain>
    </source>
</reference>
<organism evidence="2 3">
    <name type="scientific">Golovinomyces cichoracearum</name>
    <dbReference type="NCBI Taxonomy" id="62708"/>
    <lineage>
        <taxon>Eukaryota</taxon>
        <taxon>Fungi</taxon>
        <taxon>Dikarya</taxon>
        <taxon>Ascomycota</taxon>
        <taxon>Pezizomycotina</taxon>
        <taxon>Leotiomycetes</taxon>
        <taxon>Erysiphales</taxon>
        <taxon>Erysiphaceae</taxon>
        <taxon>Golovinomyces</taxon>
    </lineage>
</organism>
<sequence length="126" mass="13633">MEKTSLNEDNLSIEQSSDVGKQTETVVEDFPPLPSAHFSAPVGHNADIPKSTLTAKARGLINFVGPYLEEMEISCPGAGVYFLAFISEGVSRAIRGNKIYEKQPPNSLEQFSSQNKGSTWATRAAS</sequence>
<accession>A0A420HG32</accession>
<evidence type="ECO:0000313" key="3">
    <source>
        <dbReference type="Proteomes" id="UP000283383"/>
    </source>
</evidence>
<dbReference type="EMBL" id="MCBQ01019580">
    <property type="protein sequence ID" value="RKF56380.1"/>
    <property type="molecule type" value="Genomic_DNA"/>
</dbReference>
<feature type="region of interest" description="Disordered" evidence="1">
    <location>
        <begin position="1"/>
        <end position="23"/>
    </location>
</feature>
<comment type="caution">
    <text evidence="2">The sequence shown here is derived from an EMBL/GenBank/DDBJ whole genome shotgun (WGS) entry which is preliminary data.</text>
</comment>
<keyword evidence="3" id="KW-1185">Reference proteome</keyword>
<dbReference type="AlphaFoldDB" id="A0A420HG32"/>
<feature type="non-terminal residue" evidence="2">
    <location>
        <position position="126"/>
    </location>
</feature>
<dbReference type="STRING" id="62708.A0A420HG32"/>
<gene>
    <name evidence="2" type="ORF">GcM3_195046</name>
</gene>
<feature type="compositionally biased region" description="Polar residues" evidence="1">
    <location>
        <begin position="7"/>
        <end position="23"/>
    </location>
</feature>
<feature type="region of interest" description="Disordered" evidence="1">
    <location>
        <begin position="104"/>
        <end position="126"/>
    </location>
</feature>
<protein>
    <submittedName>
        <fullName evidence="2">Uncharacterized protein</fullName>
    </submittedName>
</protein>
<evidence type="ECO:0000313" key="2">
    <source>
        <dbReference type="EMBL" id="RKF56380.1"/>
    </source>
</evidence>
<name>A0A420HG32_9PEZI</name>